<dbReference type="InterPro" id="IPR029058">
    <property type="entry name" value="AB_hydrolase_fold"/>
</dbReference>
<feature type="signal peptide" evidence="3">
    <location>
        <begin position="1"/>
        <end position="22"/>
    </location>
</feature>
<dbReference type="InParanoid" id="A0A409YH30"/>
<dbReference type="EC" id="3.1.1.-" evidence="3"/>
<dbReference type="STRING" id="181874.A0A409YH30"/>
<keyword evidence="6" id="KW-1185">Reference proteome</keyword>
<dbReference type="OrthoDB" id="408631at2759"/>
<dbReference type="Gene3D" id="3.40.50.1820">
    <property type="entry name" value="alpha/beta hydrolase"/>
    <property type="match status" value="1"/>
</dbReference>
<dbReference type="SUPFAM" id="SSF53474">
    <property type="entry name" value="alpha/beta-Hydrolases"/>
    <property type="match status" value="1"/>
</dbReference>
<protein>
    <recommendedName>
        <fullName evidence="3">Carboxylic ester hydrolase</fullName>
        <ecNumber evidence="3">3.1.1.-</ecNumber>
    </recommendedName>
</protein>
<name>A0A409YH30_9AGAR</name>
<dbReference type="InterPro" id="IPR019826">
    <property type="entry name" value="Carboxylesterase_B_AS"/>
</dbReference>
<reference evidence="5 6" key="1">
    <citation type="journal article" date="2018" name="Evol. Lett.">
        <title>Horizontal gene cluster transfer increased hallucinogenic mushroom diversity.</title>
        <authorList>
            <person name="Reynolds H.T."/>
            <person name="Vijayakumar V."/>
            <person name="Gluck-Thaler E."/>
            <person name="Korotkin H.B."/>
            <person name="Matheny P.B."/>
            <person name="Slot J.C."/>
        </authorList>
    </citation>
    <scope>NUCLEOTIDE SEQUENCE [LARGE SCALE GENOMIC DNA]</scope>
    <source>
        <strain evidence="5 6">2629</strain>
    </source>
</reference>
<comment type="caution">
    <text evidence="5">The sequence shown here is derived from an EMBL/GenBank/DDBJ whole genome shotgun (WGS) entry which is preliminary data.</text>
</comment>
<dbReference type="AlphaFoldDB" id="A0A409YH30"/>
<organism evidence="5 6">
    <name type="scientific">Panaeolus cyanescens</name>
    <dbReference type="NCBI Taxonomy" id="181874"/>
    <lineage>
        <taxon>Eukaryota</taxon>
        <taxon>Fungi</taxon>
        <taxon>Dikarya</taxon>
        <taxon>Basidiomycota</taxon>
        <taxon>Agaricomycotina</taxon>
        <taxon>Agaricomycetes</taxon>
        <taxon>Agaricomycetidae</taxon>
        <taxon>Agaricales</taxon>
        <taxon>Agaricineae</taxon>
        <taxon>Galeropsidaceae</taxon>
        <taxon>Panaeolus</taxon>
    </lineage>
</organism>
<dbReference type="PANTHER" id="PTHR43142">
    <property type="entry name" value="CARBOXYLIC ESTER HYDROLASE"/>
    <property type="match status" value="1"/>
</dbReference>
<evidence type="ECO:0000256" key="3">
    <source>
        <dbReference type="RuleBase" id="RU361235"/>
    </source>
</evidence>
<feature type="chain" id="PRO_5018823804" description="Carboxylic ester hydrolase" evidence="3">
    <location>
        <begin position="23"/>
        <end position="700"/>
    </location>
</feature>
<evidence type="ECO:0000256" key="1">
    <source>
        <dbReference type="ARBA" id="ARBA00005964"/>
    </source>
</evidence>
<dbReference type="Pfam" id="PF00135">
    <property type="entry name" value="COesterase"/>
    <property type="match status" value="1"/>
</dbReference>
<dbReference type="PROSITE" id="PS00941">
    <property type="entry name" value="CARBOXYLESTERASE_B_2"/>
    <property type="match status" value="1"/>
</dbReference>
<dbReference type="GO" id="GO:0016787">
    <property type="term" value="F:hydrolase activity"/>
    <property type="evidence" value="ECO:0007669"/>
    <property type="project" value="UniProtKB-KW"/>
</dbReference>
<dbReference type="Proteomes" id="UP000284842">
    <property type="component" value="Unassembled WGS sequence"/>
</dbReference>
<keyword evidence="3" id="KW-0732">Signal</keyword>
<evidence type="ECO:0000259" key="4">
    <source>
        <dbReference type="Pfam" id="PF00135"/>
    </source>
</evidence>
<proteinExistence type="inferred from homology"/>
<evidence type="ECO:0000256" key="2">
    <source>
        <dbReference type="ARBA" id="ARBA00022801"/>
    </source>
</evidence>
<dbReference type="PANTHER" id="PTHR43142:SF3">
    <property type="entry name" value="PUTATIVE (AFU_ORTHOLOGUE AFUA_3G09070)-RELATED"/>
    <property type="match status" value="1"/>
</dbReference>
<dbReference type="InterPro" id="IPR002018">
    <property type="entry name" value="CarbesteraseB"/>
</dbReference>
<evidence type="ECO:0000313" key="5">
    <source>
        <dbReference type="EMBL" id="PPR02327.1"/>
    </source>
</evidence>
<keyword evidence="2 3" id="KW-0378">Hydrolase</keyword>
<evidence type="ECO:0000313" key="6">
    <source>
        <dbReference type="Proteomes" id="UP000284842"/>
    </source>
</evidence>
<sequence>MLQENRLTKLLVVAAMLPRFAALPSPQTIGSDLTLMFQNDLNWTTASLHTSTIHISSPLNNEQANKACNELNEDLLTTDGPFFKSDAQSLLDYLAFSTSGPPTKQYWVASSSNSHGRCSAISAKGGIQILPCGTKLEVLCAQSAPYRRNTATDLNERFQVQVQSGGVKFTGTRDKLSFRFIGIPYADPVQRFEYSKPSSKSSGSITALNYGSPCIQIGGSGNEDCLFLNIYTPFLPSDASKAARDKTLRPVLFWIHGGGFTGGEGSDAIFDGGNMVSRSDVVVVTINYRLGALGFLALNDGVTNGNFGIGDQITALKWVHTHIASFGGDPSRVTIYGQSAGAGSVRALLASPPAFGLFAGAIAQSNLGGFGYAHTYTEWMSINDEVTQFANPMLDSVGCSSSNTSDVLGCLRKVDALTLQNAPTAPRYVVQDGKIITTPHLMLNGKGPAAPAHIIFGWMRDDGADFIGSFPTAGETVVTALEGAGLDATIAQKAVNSGLFPMPKGDDALQNVFNLTSRIGTDGQFLCIDQATLVAASTNKVFPSVWAYQFDRSYAGFQPIPNTCVPPPTAAFPNGDPSLPYYRCHSGELYYMFGTLGQDSQPFRDAGDLLMSQVSVDAWGAFARTFNPNPSSRYLTARGYQSTLEVLEKEGRWNEVVRGGMAGAGGNALRILDVPFRNEGWRETSQCDVLGFPASMFLKG</sequence>
<dbReference type="EMBL" id="NHTK01001175">
    <property type="protein sequence ID" value="PPR02327.1"/>
    <property type="molecule type" value="Genomic_DNA"/>
</dbReference>
<feature type="domain" description="Carboxylesterase type B" evidence="4">
    <location>
        <begin position="176"/>
        <end position="632"/>
    </location>
</feature>
<comment type="similarity">
    <text evidence="1 3">Belongs to the type-B carboxylesterase/lipase family.</text>
</comment>
<accession>A0A409YH30</accession>
<gene>
    <name evidence="5" type="ORF">CVT24_011668</name>
</gene>
<dbReference type="PROSITE" id="PS00122">
    <property type="entry name" value="CARBOXYLESTERASE_B_1"/>
    <property type="match status" value="1"/>
</dbReference>
<dbReference type="InterPro" id="IPR019819">
    <property type="entry name" value="Carboxylesterase_B_CS"/>
</dbReference>